<dbReference type="GO" id="GO:0005829">
    <property type="term" value="C:cytosol"/>
    <property type="evidence" value="ECO:0007669"/>
    <property type="project" value="TreeGrafter"/>
</dbReference>
<dbReference type="SUPFAM" id="SSF51182">
    <property type="entry name" value="RmlC-like cupins"/>
    <property type="match status" value="1"/>
</dbReference>
<dbReference type="EMBL" id="CP017560">
    <property type="protein sequence ID" value="AOV08679.1"/>
    <property type="molecule type" value="Genomic_DNA"/>
</dbReference>
<evidence type="ECO:0000313" key="4">
    <source>
        <dbReference type="Proteomes" id="UP000185746"/>
    </source>
</evidence>
<dbReference type="SMART" id="SM00530">
    <property type="entry name" value="HTH_XRE"/>
    <property type="match status" value="1"/>
</dbReference>
<gene>
    <name evidence="3" type="ORF">BI350_14790</name>
</gene>
<evidence type="ECO:0000313" key="3">
    <source>
        <dbReference type="EMBL" id="AOV08679.1"/>
    </source>
</evidence>
<dbReference type="CDD" id="cd00093">
    <property type="entry name" value="HTH_XRE"/>
    <property type="match status" value="1"/>
</dbReference>
<dbReference type="RefSeq" id="WP_075528845.1">
    <property type="nucleotide sequence ID" value="NZ_CP017560.1"/>
</dbReference>
<dbReference type="SUPFAM" id="SSF47413">
    <property type="entry name" value="lambda repressor-like DNA-binding domains"/>
    <property type="match status" value="1"/>
</dbReference>
<dbReference type="InterPro" id="IPR013096">
    <property type="entry name" value="Cupin_2"/>
</dbReference>
<dbReference type="Proteomes" id="UP000185746">
    <property type="component" value="Chromosome"/>
</dbReference>
<evidence type="ECO:0000256" key="1">
    <source>
        <dbReference type="ARBA" id="ARBA00023125"/>
    </source>
</evidence>
<dbReference type="InterPro" id="IPR014710">
    <property type="entry name" value="RmlC-like_jellyroll"/>
</dbReference>
<dbReference type="KEGG" id="surl:BI350_14790"/>
<dbReference type="InterPro" id="IPR010982">
    <property type="entry name" value="Lambda_DNA-bd_dom_sf"/>
</dbReference>
<dbReference type="Gene3D" id="2.60.120.10">
    <property type="entry name" value="Jelly Rolls"/>
    <property type="match status" value="1"/>
</dbReference>
<sequence>MEEIHKKIKNLRLEKELTLKELSEETGLSLSFLSQIERGASSLSITSLKKLADALGVSMIYFFAEENDEDNYFLSRKDQKLFRMNGEERFYARLSGTFHDRKLEPMKVVLPPYMKEEQAYSHPGEEFYYVLQGEVIFYLNEVAYHLAPGDTIHFPSEIKHTWENPTREDAVILSITTPIIF</sequence>
<dbReference type="Pfam" id="PF07883">
    <property type="entry name" value="Cupin_2"/>
    <property type="match status" value="1"/>
</dbReference>
<dbReference type="PANTHER" id="PTHR46797:SF25">
    <property type="entry name" value="TRANSCRIPTIONAL REGULATOR"/>
    <property type="match status" value="1"/>
</dbReference>
<dbReference type="InterPro" id="IPR050807">
    <property type="entry name" value="TransReg_Diox_bact_type"/>
</dbReference>
<dbReference type="Pfam" id="PF01381">
    <property type="entry name" value="HTH_3"/>
    <property type="match status" value="1"/>
</dbReference>
<keyword evidence="1 3" id="KW-0238">DNA-binding</keyword>
<dbReference type="PANTHER" id="PTHR46797">
    <property type="entry name" value="HTH-TYPE TRANSCRIPTIONAL REGULATOR"/>
    <property type="match status" value="1"/>
</dbReference>
<proteinExistence type="predicted"/>
<dbReference type="InterPro" id="IPR011051">
    <property type="entry name" value="RmlC_Cupin_sf"/>
</dbReference>
<accession>A0A1D8JJ04</accession>
<dbReference type="CDD" id="cd02209">
    <property type="entry name" value="cupin_XRE_C"/>
    <property type="match status" value="1"/>
</dbReference>
<dbReference type="GO" id="GO:0003700">
    <property type="term" value="F:DNA-binding transcription factor activity"/>
    <property type="evidence" value="ECO:0007669"/>
    <property type="project" value="TreeGrafter"/>
</dbReference>
<dbReference type="Gene3D" id="1.10.260.40">
    <property type="entry name" value="lambda repressor-like DNA-binding domains"/>
    <property type="match status" value="1"/>
</dbReference>
<dbReference type="AlphaFoldDB" id="A0A1D8JJ04"/>
<dbReference type="PROSITE" id="PS50943">
    <property type="entry name" value="HTH_CROC1"/>
    <property type="match status" value="1"/>
</dbReference>
<evidence type="ECO:0000259" key="2">
    <source>
        <dbReference type="PROSITE" id="PS50943"/>
    </source>
</evidence>
<feature type="domain" description="HTH cro/C1-type" evidence="2">
    <location>
        <begin position="8"/>
        <end position="62"/>
    </location>
</feature>
<dbReference type="GO" id="GO:0003677">
    <property type="term" value="F:DNA binding"/>
    <property type="evidence" value="ECO:0007669"/>
    <property type="project" value="UniProtKB-KW"/>
</dbReference>
<name>A0A1D8JJ04_9BACL</name>
<dbReference type="InterPro" id="IPR001387">
    <property type="entry name" value="Cro/C1-type_HTH"/>
</dbReference>
<keyword evidence="4" id="KW-1185">Reference proteome</keyword>
<organism evidence="3 4">
    <name type="scientific">Sporosarcina ureilytica</name>
    <dbReference type="NCBI Taxonomy" id="298596"/>
    <lineage>
        <taxon>Bacteria</taxon>
        <taxon>Bacillati</taxon>
        <taxon>Bacillota</taxon>
        <taxon>Bacilli</taxon>
        <taxon>Bacillales</taxon>
        <taxon>Caryophanaceae</taxon>
        <taxon>Sporosarcina</taxon>
    </lineage>
</organism>
<reference evidence="3 4" key="1">
    <citation type="submission" date="2016-09" db="EMBL/GenBank/DDBJ databases">
        <title>Complete genome sequence of the Lysinibacillus sphaericus LMG 22257, a specie of Bacillus with ureolytic activity that can effectively biodeposit calcium carbonate.</title>
        <authorList>
            <person name="Yan W."/>
        </authorList>
    </citation>
    <scope>NUCLEOTIDE SEQUENCE [LARGE SCALE GENOMIC DNA]</scope>
    <source>
        <strain evidence="3 4">LMG 22257</strain>
    </source>
</reference>
<protein>
    <submittedName>
        <fullName evidence="3">DNA-binding protein</fullName>
    </submittedName>
</protein>